<comment type="caution">
    <text evidence="2">The sequence shown here is derived from an EMBL/GenBank/DDBJ whole genome shotgun (WGS) entry which is preliminary data.</text>
</comment>
<sequence>MLHKVGLLPADNYQQVPFAYKMYTRTDTLGWEQSDAFKETFSADVDIEFMGVWDTVDSVGLIPRRLPFTTSNTIVRTFRHAVALDERRAKFKANLWHRPTTEEEHLGLHETDSRLTTDSPLPLHVKELDRLRPVHSRASSLRTPKESGQERKLAKFERIYSQKERRPTDIEEVWFAGCHSDIGGGSVPNKTRHSLARISLRWMVRECFKANTGIMFDSHALRKIGLDPSTLFPYVTPRPSAMSAHSEAYQKLRTPTFTQRVASVFKKKGKKVKPGPIAKANGHRNLDINEELEDLQDALSPVYDQLRIVRSWWVLEVIPSSIRFQNADNEWITYFSSNLARPRIIPSQDGIIKVHRTVQLRMEANPPVDSKKRRHYTPRARFSVEPTWID</sequence>
<protein>
    <recommendedName>
        <fullName evidence="1">T6SS Phospholipase effector Tle1-like catalytic domain-containing protein</fullName>
    </recommendedName>
</protein>
<keyword evidence="3" id="KW-1185">Reference proteome</keyword>
<evidence type="ECO:0000259" key="1">
    <source>
        <dbReference type="Pfam" id="PF09994"/>
    </source>
</evidence>
<dbReference type="Proteomes" id="UP000775547">
    <property type="component" value="Unassembled WGS sequence"/>
</dbReference>
<evidence type="ECO:0000313" key="3">
    <source>
        <dbReference type="Proteomes" id="UP000775547"/>
    </source>
</evidence>
<dbReference type="PANTHER" id="PTHR33840">
    <property type="match status" value="1"/>
</dbReference>
<dbReference type="OrthoDB" id="3162439at2759"/>
<dbReference type="InterPro" id="IPR018712">
    <property type="entry name" value="Tle1-like_cat"/>
</dbReference>
<dbReference type="Pfam" id="PF09994">
    <property type="entry name" value="T6SS_Tle1-like_cat"/>
    <property type="match status" value="1"/>
</dbReference>
<reference evidence="2" key="1">
    <citation type="submission" date="2020-07" db="EMBL/GenBank/DDBJ databases">
        <authorList>
            <person name="Nieuwenhuis M."/>
            <person name="Van De Peppel L.J.J."/>
        </authorList>
    </citation>
    <scope>NUCLEOTIDE SEQUENCE</scope>
    <source>
        <strain evidence="2">AP01</strain>
        <tissue evidence="2">Mycelium</tissue>
    </source>
</reference>
<accession>A0A9P7G697</accession>
<evidence type="ECO:0000313" key="2">
    <source>
        <dbReference type="EMBL" id="KAG5644333.1"/>
    </source>
</evidence>
<dbReference type="AlphaFoldDB" id="A0A9P7G697"/>
<feature type="domain" description="T6SS Phospholipase effector Tle1-like catalytic" evidence="1">
    <location>
        <begin position="1"/>
        <end position="206"/>
    </location>
</feature>
<dbReference type="PANTHER" id="PTHR33840:SF2">
    <property type="entry name" value="TLE1 PHOSPHOLIPASE DOMAIN-CONTAINING PROTEIN"/>
    <property type="match status" value="1"/>
</dbReference>
<gene>
    <name evidence="2" type="ORF">DXG03_008692</name>
</gene>
<organism evidence="2 3">
    <name type="scientific">Asterophora parasitica</name>
    <dbReference type="NCBI Taxonomy" id="117018"/>
    <lineage>
        <taxon>Eukaryota</taxon>
        <taxon>Fungi</taxon>
        <taxon>Dikarya</taxon>
        <taxon>Basidiomycota</taxon>
        <taxon>Agaricomycotina</taxon>
        <taxon>Agaricomycetes</taxon>
        <taxon>Agaricomycetidae</taxon>
        <taxon>Agaricales</taxon>
        <taxon>Tricholomatineae</taxon>
        <taxon>Lyophyllaceae</taxon>
        <taxon>Asterophora</taxon>
    </lineage>
</organism>
<reference evidence="2" key="2">
    <citation type="submission" date="2021-10" db="EMBL/GenBank/DDBJ databases">
        <title>Phylogenomics reveals ancestral predisposition of the termite-cultivated fungus Termitomyces towards a domesticated lifestyle.</title>
        <authorList>
            <person name="Auxier B."/>
            <person name="Grum-Grzhimaylo A."/>
            <person name="Cardenas M.E."/>
            <person name="Lodge J.D."/>
            <person name="Laessoe T."/>
            <person name="Pedersen O."/>
            <person name="Smith M.E."/>
            <person name="Kuyper T.W."/>
            <person name="Franco-Molano E.A."/>
            <person name="Baroni T.J."/>
            <person name="Aanen D.K."/>
        </authorList>
    </citation>
    <scope>NUCLEOTIDE SEQUENCE</scope>
    <source>
        <strain evidence="2">AP01</strain>
        <tissue evidence="2">Mycelium</tissue>
    </source>
</reference>
<dbReference type="EMBL" id="JABCKV010000074">
    <property type="protein sequence ID" value="KAG5644333.1"/>
    <property type="molecule type" value="Genomic_DNA"/>
</dbReference>
<name>A0A9P7G697_9AGAR</name>
<proteinExistence type="predicted"/>